<name>A0A922S8S9_SPOEX</name>
<comment type="caution">
    <text evidence="4">The sequence shown here is derived from an EMBL/GenBank/DDBJ whole genome shotgun (WGS) entry which is preliminary data.</text>
</comment>
<dbReference type="Pfam" id="PF00514">
    <property type="entry name" value="Arm"/>
    <property type="match status" value="1"/>
</dbReference>
<keyword evidence="3" id="KW-0653">Protein transport</keyword>
<evidence type="ECO:0000313" key="5">
    <source>
        <dbReference type="Proteomes" id="UP000814243"/>
    </source>
</evidence>
<protein>
    <submittedName>
        <fullName evidence="4">Uncharacterized protein</fullName>
    </submittedName>
</protein>
<evidence type="ECO:0000256" key="1">
    <source>
        <dbReference type="ARBA" id="ARBA00010394"/>
    </source>
</evidence>
<dbReference type="EMBL" id="JACEFF010000928">
    <property type="protein sequence ID" value="KAH9628083.1"/>
    <property type="molecule type" value="Genomic_DNA"/>
</dbReference>
<evidence type="ECO:0000256" key="3">
    <source>
        <dbReference type="ARBA" id="ARBA00022927"/>
    </source>
</evidence>
<proteinExistence type="inferred from homology"/>
<dbReference type="GO" id="GO:0015031">
    <property type="term" value="P:protein transport"/>
    <property type="evidence" value="ECO:0007669"/>
    <property type="project" value="UniProtKB-KW"/>
</dbReference>
<dbReference type="PANTHER" id="PTHR23316">
    <property type="entry name" value="IMPORTIN ALPHA"/>
    <property type="match status" value="1"/>
</dbReference>
<gene>
    <name evidence="4" type="ORF">HF086_018299</name>
</gene>
<reference evidence="4" key="1">
    <citation type="journal article" date="2021" name="G3 (Bethesda)">
        <title>Genome and transcriptome analysis of the beet armyworm Spodoptera exigua reveals targets for pest control. .</title>
        <authorList>
            <person name="Simon S."/>
            <person name="Breeschoten T."/>
            <person name="Jansen H.J."/>
            <person name="Dirks R.P."/>
            <person name="Schranz M.E."/>
            <person name="Ros V.I.D."/>
        </authorList>
    </citation>
    <scope>NUCLEOTIDE SEQUENCE</scope>
    <source>
        <strain evidence="4">TB_SE_WUR_2020</strain>
    </source>
</reference>
<dbReference type="InterPro" id="IPR016024">
    <property type="entry name" value="ARM-type_fold"/>
</dbReference>
<dbReference type="Proteomes" id="UP000814243">
    <property type="component" value="Unassembled WGS sequence"/>
</dbReference>
<comment type="similarity">
    <text evidence="1">Belongs to the importin alpha family.</text>
</comment>
<keyword evidence="2" id="KW-0813">Transport</keyword>
<sequence>MKEAAWAVSNILAGTQAQIQRAIQQGVLDHLLHVLTIDDIKCRKEAAWAITNLCLGGTPEQLDALLSVGFLEPYCALLSAPDHRAISVVLDGLTNLLQIYKKVLHILDTYFAEQEDPNAQPTQTEEEYQFGTTGGQNINF</sequence>
<accession>A0A922S8S9</accession>
<dbReference type="SUPFAM" id="SSF48371">
    <property type="entry name" value="ARM repeat"/>
    <property type="match status" value="1"/>
</dbReference>
<dbReference type="SMART" id="SM00185">
    <property type="entry name" value="ARM"/>
    <property type="match status" value="2"/>
</dbReference>
<dbReference type="Gene3D" id="1.25.10.10">
    <property type="entry name" value="Leucine-rich Repeat Variant"/>
    <property type="match status" value="1"/>
</dbReference>
<dbReference type="InterPro" id="IPR011989">
    <property type="entry name" value="ARM-like"/>
</dbReference>
<dbReference type="AlphaFoldDB" id="A0A922S8S9"/>
<evidence type="ECO:0000256" key="2">
    <source>
        <dbReference type="ARBA" id="ARBA00022448"/>
    </source>
</evidence>
<organism evidence="4 5">
    <name type="scientific">Spodoptera exigua</name>
    <name type="common">Beet armyworm</name>
    <name type="synonym">Noctua fulgens</name>
    <dbReference type="NCBI Taxonomy" id="7107"/>
    <lineage>
        <taxon>Eukaryota</taxon>
        <taxon>Metazoa</taxon>
        <taxon>Ecdysozoa</taxon>
        <taxon>Arthropoda</taxon>
        <taxon>Hexapoda</taxon>
        <taxon>Insecta</taxon>
        <taxon>Pterygota</taxon>
        <taxon>Neoptera</taxon>
        <taxon>Endopterygota</taxon>
        <taxon>Lepidoptera</taxon>
        <taxon>Glossata</taxon>
        <taxon>Ditrysia</taxon>
        <taxon>Noctuoidea</taxon>
        <taxon>Noctuidae</taxon>
        <taxon>Amphipyrinae</taxon>
        <taxon>Spodoptera</taxon>
    </lineage>
</organism>
<evidence type="ECO:0000313" key="4">
    <source>
        <dbReference type="EMBL" id="KAH9628083.1"/>
    </source>
</evidence>
<dbReference type="InterPro" id="IPR000225">
    <property type="entry name" value="Armadillo"/>
</dbReference>